<dbReference type="RefSeq" id="WP_091977277.1">
    <property type="nucleotide sequence ID" value="NZ_LT629693.1"/>
</dbReference>
<accession>A0ABY0QHF4</accession>
<gene>
    <name evidence="2" type="ORF">SAMN05444163_8112</name>
</gene>
<sequence>MKLHALCASAVTLMLALSAPAKAGNVNREFIALATISYVVVQKCSDYEFVDNAARRGADKMGADFDTYAPAAMNAIFAIMDMEYNREKLIPEVTQKVRSDLGELADDLKKRGLAGFCKRYGTVMVSIDWMKRK</sequence>
<keyword evidence="3" id="KW-1185">Reference proteome</keyword>
<dbReference type="Proteomes" id="UP000198803">
    <property type="component" value="Chromosome I"/>
</dbReference>
<evidence type="ECO:0000313" key="3">
    <source>
        <dbReference type="Proteomes" id="UP000198803"/>
    </source>
</evidence>
<keyword evidence="1" id="KW-0732">Signal</keyword>
<dbReference type="EMBL" id="LT629693">
    <property type="protein sequence ID" value="SDK43814.1"/>
    <property type="molecule type" value="Genomic_DNA"/>
</dbReference>
<name>A0ABY0QHF4_9BRAD</name>
<feature type="chain" id="PRO_5046917667" evidence="1">
    <location>
        <begin position="24"/>
        <end position="133"/>
    </location>
</feature>
<organism evidence="2 3">
    <name type="scientific">Bradyrhizobium ottawaense</name>
    <dbReference type="NCBI Taxonomy" id="931866"/>
    <lineage>
        <taxon>Bacteria</taxon>
        <taxon>Pseudomonadati</taxon>
        <taxon>Pseudomonadota</taxon>
        <taxon>Alphaproteobacteria</taxon>
        <taxon>Hyphomicrobiales</taxon>
        <taxon>Nitrobacteraceae</taxon>
        <taxon>Bradyrhizobium</taxon>
    </lineage>
</organism>
<proteinExistence type="predicted"/>
<evidence type="ECO:0000313" key="2">
    <source>
        <dbReference type="EMBL" id="SDK43814.1"/>
    </source>
</evidence>
<feature type="signal peptide" evidence="1">
    <location>
        <begin position="1"/>
        <end position="23"/>
    </location>
</feature>
<reference evidence="2 3" key="1">
    <citation type="submission" date="2016-10" db="EMBL/GenBank/DDBJ databases">
        <authorList>
            <person name="Varghese N."/>
            <person name="Submissions S."/>
        </authorList>
    </citation>
    <scope>NUCLEOTIDE SEQUENCE [LARGE SCALE GENOMIC DNA]</scope>
    <source>
        <strain evidence="2 3">GAS524</strain>
    </source>
</reference>
<evidence type="ECO:0000256" key="1">
    <source>
        <dbReference type="SAM" id="SignalP"/>
    </source>
</evidence>
<protein>
    <submittedName>
        <fullName evidence="2">Uncharacterized protein</fullName>
    </submittedName>
</protein>